<evidence type="ECO:0000256" key="2">
    <source>
        <dbReference type="SAM" id="Phobius"/>
    </source>
</evidence>
<dbReference type="HOGENOM" id="CLU_077192_0_0_1"/>
<dbReference type="AlphaFoldDB" id="A0A0C3PEH9"/>
<feature type="region of interest" description="Disordered" evidence="1">
    <location>
        <begin position="19"/>
        <end position="39"/>
    </location>
</feature>
<evidence type="ECO:0000256" key="1">
    <source>
        <dbReference type="SAM" id="MobiDB-lite"/>
    </source>
</evidence>
<protein>
    <submittedName>
        <fullName evidence="3">Uncharacterized protein</fullName>
    </submittedName>
</protein>
<dbReference type="Proteomes" id="UP000053257">
    <property type="component" value="Unassembled WGS sequence"/>
</dbReference>
<evidence type="ECO:0000313" key="4">
    <source>
        <dbReference type="Proteomes" id="UP000053257"/>
    </source>
</evidence>
<feature type="region of interest" description="Disordered" evidence="1">
    <location>
        <begin position="138"/>
        <end position="170"/>
    </location>
</feature>
<organism evidence="3 4">
    <name type="scientific">Phlebiopsis gigantea (strain 11061_1 CR5-6)</name>
    <name type="common">White-rot fungus</name>
    <name type="synonym">Peniophora gigantea</name>
    <dbReference type="NCBI Taxonomy" id="745531"/>
    <lineage>
        <taxon>Eukaryota</taxon>
        <taxon>Fungi</taxon>
        <taxon>Dikarya</taxon>
        <taxon>Basidiomycota</taxon>
        <taxon>Agaricomycotina</taxon>
        <taxon>Agaricomycetes</taxon>
        <taxon>Polyporales</taxon>
        <taxon>Phanerochaetaceae</taxon>
        <taxon>Phlebiopsis</taxon>
    </lineage>
</organism>
<keyword evidence="4" id="KW-1185">Reference proteome</keyword>
<keyword evidence="2" id="KW-0812">Transmembrane</keyword>
<keyword evidence="2" id="KW-1133">Transmembrane helix</keyword>
<proteinExistence type="predicted"/>
<dbReference type="EMBL" id="KN840598">
    <property type="protein sequence ID" value="KIP03838.1"/>
    <property type="molecule type" value="Genomic_DNA"/>
</dbReference>
<keyword evidence="2" id="KW-0472">Membrane</keyword>
<dbReference type="Gene3D" id="2.60.120.260">
    <property type="entry name" value="Galactose-binding domain-like"/>
    <property type="match status" value="1"/>
</dbReference>
<feature type="transmembrane region" description="Helical" evidence="2">
    <location>
        <begin position="179"/>
        <end position="201"/>
    </location>
</feature>
<gene>
    <name evidence="3" type="ORF">PHLGIDRAFT_223071</name>
</gene>
<accession>A0A0C3PEH9</accession>
<reference evidence="3 4" key="1">
    <citation type="journal article" date="2014" name="PLoS Genet.">
        <title>Analysis of the Phlebiopsis gigantea genome, transcriptome and secretome provides insight into its pioneer colonization strategies of wood.</title>
        <authorList>
            <person name="Hori C."/>
            <person name="Ishida T."/>
            <person name="Igarashi K."/>
            <person name="Samejima M."/>
            <person name="Suzuki H."/>
            <person name="Master E."/>
            <person name="Ferreira P."/>
            <person name="Ruiz-Duenas F.J."/>
            <person name="Held B."/>
            <person name="Canessa P."/>
            <person name="Larrondo L.F."/>
            <person name="Schmoll M."/>
            <person name="Druzhinina I.S."/>
            <person name="Kubicek C.P."/>
            <person name="Gaskell J.A."/>
            <person name="Kersten P."/>
            <person name="St John F."/>
            <person name="Glasner J."/>
            <person name="Sabat G."/>
            <person name="Splinter BonDurant S."/>
            <person name="Syed K."/>
            <person name="Yadav J."/>
            <person name="Mgbeahuruike A.C."/>
            <person name="Kovalchuk A."/>
            <person name="Asiegbu F.O."/>
            <person name="Lackner G."/>
            <person name="Hoffmeister D."/>
            <person name="Rencoret J."/>
            <person name="Gutierrez A."/>
            <person name="Sun H."/>
            <person name="Lindquist E."/>
            <person name="Barry K."/>
            <person name="Riley R."/>
            <person name="Grigoriev I.V."/>
            <person name="Henrissat B."/>
            <person name="Kues U."/>
            <person name="Berka R.M."/>
            <person name="Martinez A.T."/>
            <person name="Covert S.F."/>
            <person name="Blanchette R.A."/>
            <person name="Cullen D."/>
        </authorList>
    </citation>
    <scope>NUCLEOTIDE SEQUENCE [LARGE SCALE GENOMIC DNA]</scope>
    <source>
        <strain evidence="3 4">11061_1 CR5-6</strain>
    </source>
</reference>
<sequence>MSSVIVDDTDLSQLAYTSPPSWVREGAPPEYNSTTHGTGRVGSTVTFTFNGTSVGVFGSVSQSTPTKNITTVSTYQVDGASTVTYTAPVSLTSHLTHQQFFQSAKLQDGQHSLLITVTQADDSAKYWLDYLVYIPGSSTTSSSTPSSPPSASLSSDPAASPSLSPDSSGTSHSGVSGGIIAAAVLVSVSAILLLFVSALWWRKRRARSQALARGQFEVEGEIQARSWLFRQLI</sequence>
<dbReference type="OrthoDB" id="3265734at2759"/>
<name>A0A0C3PEH9_PHLG1</name>
<dbReference type="STRING" id="745531.A0A0C3PEH9"/>
<evidence type="ECO:0000313" key="3">
    <source>
        <dbReference type="EMBL" id="KIP03838.1"/>
    </source>
</evidence>